<gene>
    <name evidence="1" type="ORF">LYSCAS_27290</name>
</gene>
<sequence>MTFLKDDALTQIAFSVFENKGVYAVLLGSGMSRSADIPTGWEITIDLIRRVAAARDVPPQPDWAQWYRDEVGEEPNYSRLLEALATSPEERRSILHSYIEPTADDREQGRKLPTVAHQAIAKLVAAGYVRVILTTNFDRLMENALREAGVEPTIVSSVDSMSGAEPLTHSQCYLVKLHGDYKDSRILNTDQELEAYPREYDLLLDRVFDEHGLIVCGWSGDWDHALRSAMLRAPSRRYSVFWATRGSISESATQLVEQRRARTFQIIGADEFFVSLQRSVDTLEQTRRKRPESLELLVASAKKYLAKPEFRISLDDLVTGETESLLSSSDAPEFALERPWDEASFRLTVGRYEGLVEPFARVAGVLGRWGDGSELPMMQEAVRALHHSAYQQRNGVVVWAQLRAYPAVLLMTAYGIGLTRAERWRALHTFMTTTLASDRDDAKSIVSELFLWAWDLGQDKVLWQKLEGLENHKTPLSDHLLQVMNSWKSSFVGTVPDFELLYERFESLASLAHFERNSEESLEEAVKGQEHLAWMPVGRSGWHSQNCLKLIREFESEPRELELVSSGFASGSRRKLKLYLINLQRLASRMRW</sequence>
<accession>A0ABM7Q8K7</accession>
<keyword evidence="2" id="KW-1185">Reference proteome</keyword>
<proteinExistence type="predicted"/>
<dbReference type="EMBL" id="AP024545">
    <property type="protein sequence ID" value="BCT93705.1"/>
    <property type="molecule type" value="Genomic_DNA"/>
</dbReference>
<organism evidence="1 2">
    <name type="scientific">Noviluteimonas caseinilytica</name>
    <dbReference type="NCBI Taxonomy" id="2675101"/>
    <lineage>
        <taxon>Bacteria</taxon>
        <taxon>Pseudomonadati</taxon>
        <taxon>Pseudomonadota</taxon>
        <taxon>Gammaproteobacteria</taxon>
        <taxon>Lysobacterales</taxon>
        <taxon>Lysobacteraceae</taxon>
        <taxon>Noviluteimonas</taxon>
    </lineage>
</organism>
<evidence type="ECO:0000313" key="2">
    <source>
        <dbReference type="Proteomes" id="UP000681317"/>
    </source>
</evidence>
<dbReference type="RefSeq" id="WP_213434629.1">
    <property type="nucleotide sequence ID" value="NZ_AP024545.1"/>
</dbReference>
<reference evidence="1 2" key="1">
    <citation type="submission" date="2021-03" db="EMBL/GenBank/DDBJ databases">
        <title>Complete Genome Sequences of Two Lysobacter Strains Isolated from Sea Water (Lysobacter caseinilyticus) and Soil (Lysobacter helvus) in South Korea.</title>
        <authorList>
            <person name="Watanabe Y."/>
            <person name="Arakawa K."/>
        </authorList>
    </citation>
    <scope>NUCLEOTIDE SEQUENCE [LARGE SCALE GENOMIC DNA]</scope>
    <source>
        <strain evidence="1 2">KVB24</strain>
    </source>
</reference>
<dbReference type="Proteomes" id="UP000681317">
    <property type="component" value="Chromosome"/>
</dbReference>
<protein>
    <recommendedName>
        <fullName evidence="3">Deacetylase sirtuin-type domain-containing protein</fullName>
    </recommendedName>
</protein>
<dbReference type="Pfam" id="PF13289">
    <property type="entry name" value="SIR2_2"/>
    <property type="match status" value="1"/>
</dbReference>
<name>A0ABM7Q8K7_9GAMM</name>
<evidence type="ECO:0000313" key="1">
    <source>
        <dbReference type="EMBL" id="BCT93705.1"/>
    </source>
</evidence>
<dbReference type="InterPro" id="IPR029035">
    <property type="entry name" value="DHS-like_NAD/FAD-binding_dom"/>
</dbReference>
<dbReference type="Gene3D" id="3.40.50.1220">
    <property type="entry name" value="TPP-binding domain"/>
    <property type="match status" value="1"/>
</dbReference>
<dbReference type="SUPFAM" id="SSF52467">
    <property type="entry name" value="DHS-like NAD/FAD-binding domain"/>
    <property type="match status" value="1"/>
</dbReference>
<evidence type="ECO:0008006" key="3">
    <source>
        <dbReference type="Google" id="ProtNLM"/>
    </source>
</evidence>